<keyword evidence="10" id="KW-1185">Reference proteome</keyword>
<keyword evidence="6 9" id="KW-0456">Lyase</keyword>
<dbReference type="EC" id="4.1.1.97" evidence="3"/>
<feature type="compositionally biased region" description="Basic and acidic residues" evidence="7">
    <location>
        <begin position="72"/>
        <end position="84"/>
    </location>
</feature>
<evidence type="ECO:0000313" key="9">
    <source>
        <dbReference type="EMBL" id="MFD1056716.1"/>
    </source>
</evidence>
<organism evidence="9 10">
    <name type="scientific">Terrabacter terrigena</name>
    <dbReference type="NCBI Taxonomy" id="574718"/>
    <lineage>
        <taxon>Bacteria</taxon>
        <taxon>Bacillati</taxon>
        <taxon>Actinomycetota</taxon>
        <taxon>Actinomycetes</taxon>
        <taxon>Micrococcales</taxon>
        <taxon>Intrasporangiaceae</taxon>
        <taxon>Terrabacter</taxon>
    </lineage>
</organism>
<comment type="pathway">
    <text evidence="2">Purine metabolism; urate degradation; (S)-allantoin from urate: step 3/3.</text>
</comment>
<evidence type="ECO:0000256" key="3">
    <source>
        <dbReference type="ARBA" id="ARBA00012257"/>
    </source>
</evidence>
<dbReference type="Proteomes" id="UP001597046">
    <property type="component" value="Unassembled WGS sequence"/>
</dbReference>
<protein>
    <recommendedName>
        <fullName evidence="3">2-oxo-4-hydroxy-4-carboxy-5-ureidoimidazoline decarboxylase</fullName>
        <ecNumber evidence="3">4.1.1.97</ecNumber>
    </recommendedName>
</protein>
<sequence>MSTTTALAEFNDAAPEDLRPRLHACLGVDRWVEEVLGGRPYADRDAMLAAADRAARTLDDAELASALAGHPRIGERASAPEHDAAQSAREQAGVDSGDAEVARALAAGNAAYEKRFDRVFLIRAAGRSAAEILAELRRRLDNDTDTERAETVDQLRQIALLRLEGVL</sequence>
<evidence type="ECO:0000256" key="6">
    <source>
        <dbReference type="ARBA" id="ARBA00023239"/>
    </source>
</evidence>
<dbReference type="InterPro" id="IPR036778">
    <property type="entry name" value="OHCU_decarboxylase_sf"/>
</dbReference>
<comment type="catalytic activity">
    <reaction evidence="1">
        <text>5-hydroxy-2-oxo-4-ureido-2,5-dihydro-1H-imidazole-5-carboxylate + H(+) = (S)-allantoin + CO2</text>
        <dbReference type="Rhea" id="RHEA:26301"/>
        <dbReference type="ChEBI" id="CHEBI:15378"/>
        <dbReference type="ChEBI" id="CHEBI:15678"/>
        <dbReference type="ChEBI" id="CHEBI:16526"/>
        <dbReference type="ChEBI" id="CHEBI:58639"/>
        <dbReference type="EC" id="4.1.1.97"/>
    </reaction>
</comment>
<dbReference type="InterPro" id="IPR017595">
    <property type="entry name" value="OHCU_decarboxylase-2"/>
</dbReference>
<dbReference type="PANTHER" id="PTHR43466:SF1">
    <property type="entry name" value="2-OXO-4-HYDROXY-4-CARBOXY-5-UREIDOIMIDAZOLINE DECARBOXYLASE-RELATED"/>
    <property type="match status" value="1"/>
</dbReference>
<feature type="region of interest" description="Disordered" evidence="7">
    <location>
        <begin position="69"/>
        <end position="96"/>
    </location>
</feature>
<dbReference type="SUPFAM" id="SSF158694">
    <property type="entry name" value="UraD-Like"/>
    <property type="match status" value="1"/>
</dbReference>
<name>A0ABW3N1F8_9MICO</name>
<evidence type="ECO:0000256" key="2">
    <source>
        <dbReference type="ARBA" id="ARBA00004754"/>
    </source>
</evidence>
<keyword evidence="5" id="KW-0210">Decarboxylase</keyword>
<dbReference type="GO" id="GO:0051997">
    <property type="term" value="F:2-oxo-4-hydroxy-4-carboxy-5-ureidoimidazoline decarboxylase activity"/>
    <property type="evidence" value="ECO:0007669"/>
    <property type="project" value="UniProtKB-EC"/>
</dbReference>
<evidence type="ECO:0000313" key="10">
    <source>
        <dbReference type="Proteomes" id="UP001597046"/>
    </source>
</evidence>
<dbReference type="PANTHER" id="PTHR43466">
    <property type="entry name" value="2-OXO-4-HYDROXY-4-CARBOXY-5-UREIDOIMIDAZOLINE DECARBOXYLASE-RELATED"/>
    <property type="match status" value="1"/>
</dbReference>
<proteinExistence type="predicted"/>
<dbReference type="Pfam" id="PF09349">
    <property type="entry name" value="OHCU_decarbox"/>
    <property type="match status" value="1"/>
</dbReference>
<gene>
    <name evidence="9" type="primary">uraD</name>
    <name evidence="9" type="ORF">ACFQ2V_20610</name>
</gene>
<reference evidence="10" key="1">
    <citation type="journal article" date="2019" name="Int. J. Syst. Evol. Microbiol.">
        <title>The Global Catalogue of Microorganisms (GCM) 10K type strain sequencing project: providing services to taxonomists for standard genome sequencing and annotation.</title>
        <authorList>
            <consortium name="The Broad Institute Genomics Platform"/>
            <consortium name="The Broad Institute Genome Sequencing Center for Infectious Disease"/>
            <person name="Wu L."/>
            <person name="Ma J."/>
        </authorList>
    </citation>
    <scope>NUCLEOTIDE SEQUENCE [LARGE SCALE GENOMIC DNA]</scope>
    <source>
        <strain evidence="10">CCUG 57508</strain>
    </source>
</reference>
<evidence type="ECO:0000256" key="7">
    <source>
        <dbReference type="SAM" id="MobiDB-lite"/>
    </source>
</evidence>
<dbReference type="RefSeq" id="WP_386054824.1">
    <property type="nucleotide sequence ID" value="NZ_JBHTKH010000024.1"/>
</dbReference>
<comment type="caution">
    <text evidence="9">The sequence shown here is derived from an EMBL/GenBank/DDBJ whole genome shotgun (WGS) entry which is preliminary data.</text>
</comment>
<dbReference type="EMBL" id="JBHTKH010000024">
    <property type="protein sequence ID" value="MFD1056716.1"/>
    <property type="molecule type" value="Genomic_DNA"/>
</dbReference>
<evidence type="ECO:0000256" key="5">
    <source>
        <dbReference type="ARBA" id="ARBA00022793"/>
    </source>
</evidence>
<keyword evidence="4" id="KW-0659">Purine metabolism</keyword>
<accession>A0ABW3N1F8</accession>
<dbReference type="Gene3D" id="1.10.3330.10">
    <property type="entry name" value="Oxo-4-hydroxy-4-carboxy-5-ureidoimidazoline decarboxylase"/>
    <property type="match status" value="1"/>
</dbReference>
<dbReference type="NCBIfam" id="TIGR03180">
    <property type="entry name" value="UraD_2"/>
    <property type="match status" value="1"/>
</dbReference>
<dbReference type="NCBIfam" id="NF010372">
    <property type="entry name" value="PRK13798.1"/>
    <property type="match status" value="1"/>
</dbReference>
<evidence type="ECO:0000259" key="8">
    <source>
        <dbReference type="Pfam" id="PF09349"/>
    </source>
</evidence>
<evidence type="ECO:0000256" key="4">
    <source>
        <dbReference type="ARBA" id="ARBA00022631"/>
    </source>
</evidence>
<feature type="domain" description="Oxo-4-hydroxy-4-carboxy-5-ureidoimidazoline decarboxylase" evidence="8">
    <location>
        <begin position="12"/>
        <end position="164"/>
    </location>
</feature>
<evidence type="ECO:0000256" key="1">
    <source>
        <dbReference type="ARBA" id="ARBA00001163"/>
    </source>
</evidence>
<dbReference type="InterPro" id="IPR018020">
    <property type="entry name" value="OHCU_decarboxylase"/>
</dbReference>